<dbReference type="SMART" id="SM00743">
    <property type="entry name" value="Agenet"/>
    <property type="match status" value="6"/>
</dbReference>
<evidence type="ECO:0000259" key="2">
    <source>
        <dbReference type="SMART" id="SM00743"/>
    </source>
</evidence>
<gene>
    <name evidence="3" type="ORF">ERUC_LOCUS21765</name>
</gene>
<comment type="caution">
    <text evidence="3">The sequence shown here is derived from an EMBL/GenBank/DDBJ whole genome shotgun (WGS) entry which is preliminary data.</text>
</comment>
<feature type="compositionally biased region" description="Acidic residues" evidence="1">
    <location>
        <begin position="178"/>
        <end position="192"/>
    </location>
</feature>
<protein>
    <recommendedName>
        <fullName evidence="2">Agenet domain-containing protein</fullName>
    </recommendedName>
</protein>
<evidence type="ECO:0000313" key="3">
    <source>
        <dbReference type="EMBL" id="CAH8356010.1"/>
    </source>
</evidence>
<feature type="domain" description="Agenet" evidence="2">
    <location>
        <begin position="113"/>
        <end position="170"/>
    </location>
</feature>
<feature type="region of interest" description="Disordered" evidence="1">
    <location>
        <begin position="173"/>
        <end position="192"/>
    </location>
</feature>
<feature type="compositionally biased region" description="Polar residues" evidence="1">
    <location>
        <begin position="1"/>
        <end position="11"/>
    </location>
</feature>
<dbReference type="AlphaFoldDB" id="A0ABC8KGD9"/>
<dbReference type="CDD" id="cd20406">
    <property type="entry name" value="Tudor_Agenet_AtDUF_rpt2_4"/>
    <property type="match status" value="3"/>
</dbReference>
<feature type="domain" description="Agenet" evidence="2">
    <location>
        <begin position="210"/>
        <end position="278"/>
    </location>
</feature>
<feature type="domain" description="Agenet" evidence="2">
    <location>
        <begin position="372"/>
        <end position="440"/>
    </location>
</feature>
<dbReference type="PANTHER" id="PTHR31917">
    <property type="entry name" value="AGENET DOMAIN-CONTAINING PROTEIN-RELATED"/>
    <property type="match status" value="1"/>
</dbReference>
<dbReference type="Pfam" id="PF05641">
    <property type="entry name" value="Agenet"/>
    <property type="match status" value="4"/>
</dbReference>
<feature type="domain" description="Agenet" evidence="2">
    <location>
        <begin position="443"/>
        <end position="499"/>
    </location>
</feature>
<proteinExistence type="predicted"/>
<dbReference type="CDD" id="cd20405">
    <property type="entry name" value="Tudor_Agenet_AtDUF_rpt1_3"/>
    <property type="match status" value="3"/>
</dbReference>
<evidence type="ECO:0000313" key="4">
    <source>
        <dbReference type="Proteomes" id="UP001642260"/>
    </source>
</evidence>
<dbReference type="PANTHER" id="PTHR31917:SF147">
    <property type="entry name" value="AGENET DOMAIN-CONTAINING PROTEIN"/>
    <property type="match status" value="1"/>
</dbReference>
<dbReference type="InterPro" id="IPR014002">
    <property type="entry name" value="Agenet_dom_plant"/>
</dbReference>
<organism evidence="3 4">
    <name type="scientific">Eruca vesicaria subsp. sativa</name>
    <name type="common">Garden rocket</name>
    <name type="synonym">Eruca sativa</name>
    <dbReference type="NCBI Taxonomy" id="29727"/>
    <lineage>
        <taxon>Eukaryota</taxon>
        <taxon>Viridiplantae</taxon>
        <taxon>Streptophyta</taxon>
        <taxon>Embryophyta</taxon>
        <taxon>Tracheophyta</taxon>
        <taxon>Spermatophyta</taxon>
        <taxon>Magnoliopsida</taxon>
        <taxon>eudicotyledons</taxon>
        <taxon>Gunneridae</taxon>
        <taxon>Pentapetalae</taxon>
        <taxon>rosids</taxon>
        <taxon>malvids</taxon>
        <taxon>Brassicales</taxon>
        <taxon>Brassicaceae</taxon>
        <taxon>Brassiceae</taxon>
        <taxon>Eruca</taxon>
    </lineage>
</organism>
<feature type="domain" description="Agenet" evidence="2">
    <location>
        <begin position="280"/>
        <end position="336"/>
    </location>
</feature>
<name>A0ABC8KGD9_ERUVS</name>
<dbReference type="InterPro" id="IPR008395">
    <property type="entry name" value="Agenet-like_dom"/>
</dbReference>
<keyword evidence="4" id="KW-1185">Reference proteome</keyword>
<reference evidence="3 4" key="1">
    <citation type="submission" date="2022-03" db="EMBL/GenBank/DDBJ databases">
        <authorList>
            <person name="Macdonald S."/>
            <person name="Ahmed S."/>
            <person name="Newling K."/>
        </authorList>
    </citation>
    <scope>NUCLEOTIDE SEQUENCE [LARGE SCALE GENOMIC DNA]</scope>
</reference>
<feature type="region of interest" description="Disordered" evidence="1">
    <location>
        <begin position="1"/>
        <end position="36"/>
    </location>
</feature>
<feature type="domain" description="Agenet" evidence="2">
    <location>
        <begin position="37"/>
        <end position="107"/>
    </location>
</feature>
<sequence length="509" mass="58977">MSSLRRQSPMVSSPAKKRNHAPNNPATPRPIRNRLPSFLKPGAAVEISTNDIGFRGSWELGKVITLPSSDSLKCQVEYTSMLDDDGRKLLKEVVHVDHLRPPLPPMSEREKKKDIVVGDDVEAFYNEGWWEGTVTEVRVGDGKFSVYFRGSQEQIQFRRDELRFHREWMNDTWKPPLDETEEEESDEEEVDEEYLIPQVDPETTKSIAKEMFSSGKVVEVTSDEEGFVGCWFAAKVVERISEDKYMIEYKDLREANGIEPLREEADVLHIRPPPPSDEDIDFAVGDKIDAFYNDGWWVGDVIESMKDGSVGIFFRQTRERMRFGRQGLRLHKDWVNGTWELPLKRGEVKRARVVEKVPCERNVRPKRAIDKQYFSIGTPVEVSSIEEGFEDSWFLAKLIEYRGADKCLVEYDKLKAEDGKEPLREEVNVFQIRPQPLEMVMVNPFEKLDKVNALYNDGWWIGVVKKILAKSSYLVHFSKTDEVLKFHHCQLRLHQEWSDGKWITSSKVC</sequence>
<evidence type="ECO:0000256" key="1">
    <source>
        <dbReference type="SAM" id="MobiDB-lite"/>
    </source>
</evidence>
<accession>A0ABC8KGD9</accession>
<dbReference type="EMBL" id="CAKOAT010215154">
    <property type="protein sequence ID" value="CAH8356010.1"/>
    <property type="molecule type" value="Genomic_DNA"/>
</dbReference>
<dbReference type="Proteomes" id="UP001642260">
    <property type="component" value="Unassembled WGS sequence"/>
</dbReference>